<evidence type="ECO:0000256" key="1">
    <source>
        <dbReference type="ARBA" id="ARBA00004651"/>
    </source>
</evidence>
<keyword evidence="4 6" id="KW-1133">Transmembrane helix</keyword>
<dbReference type="SUPFAM" id="SSF82866">
    <property type="entry name" value="Multidrug efflux transporter AcrB transmembrane domain"/>
    <property type="match status" value="2"/>
</dbReference>
<dbReference type="GO" id="GO:0005886">
    <property type="term" value="C:plasma membrane"/>
    <property type="evidence" value="ECO:0007669"/>
    <property type="project" value="UniProtKB-SubCell"/>
</dbReference>
<dbReference type="Pfam" id="PF03176">
    <property type="entry name" value="MMPL"/>
    <property type="match status" value="2"/>
</dbReference>
<feature type="transmembrane region" description="Helical" evidence="6">
    <location>
        <begin position="250"/>
        <end position="269"/>
    </location>
</feature>
<dbReference type="AlphaFoldDB" id="A0A450TFU3"/>
<feature type="transmembrane region" description="Helical" evidence="6">
    <location>
        <begin position="12"/>
        <end position="29"/>
    </location>
</feature>
<feature type="transmembrane region" description="Helical" evidence="6">
    <location>
        <begin position="344"/>
        <end position="363"/>
    </location>
</feature>
<feature type="transmembrane region" description="Helical" evidence="6">
    <location>
        <begin position="424"/>
        <end position="442"/>
    </location>
</feature>
<evidence type="ECO:0000256" key="6">
    <source>
        <dbReference type="SAM" id="Phobius"/>
    </source>
</evidence>
<dbReference type="PANTHER" id="PTHR33406">
    <property type="entry name" value="MEMBRANE PROTEIN MJ1562-RELATED"/>
    <property type="match status" value="1"/>
</dbReference>
<dbReference type="EMBL" id="CAADEY010000140">
    <property type="protein sequence ID" value="VFJ66063.1"/>
    <property type="molecule type" value="Genomic_DNA"/>
</dbReference>
<protein>
    <recommendedName>
        <fullName evidence="7">SSD domain-containing protein</fullName>
    </recommendedName>
</protein>
<dbReference type="PANTHER" id="PTHR33406:SF13">
    <property type="entry name" value="MEMBRANE PROTEIN YDFJ"/>
    <property type="match status" value="1"/>
</dbReference>
<feature type="transmembrane region" description="Helical" evidence="6">
    <location>
        <begin position="303"/>
        <end position="323"/>
    </location>
</feature>
<proteinExistence type="predicted"/>
<comment type="subcellular location">
    <subcellularLocation>
        <location evidence="1">Cell membrane</location>
        <topology evidence="1">Multi-pass membrane protein</topology>
    </subcellularLocation>
</comment>
<accession>A0A450TFU3</accession>
<feature type="transmembrane region" description="Helical" evidence="6">
    <location>
        <begin position="41"/>
        <end position="60"/>
    </location>
</feature>
<evidence type="ECO:0000256" key="2">
    <source>
        <dbReference type="ARBA" id="ARBA00022475"/>
    </source>
</evidence>
<sequence>MGPVFVRALPPGGAGVGFFCFWIGVRVMVERYGHWVIRWRYAVLLLTLVLAGLASLGFPLKFDADYRVFFSKDNPQLVAFDENQNTYIKDDTVLFVLAPEDGEVFTRRNLEAVQWLTEEAWQITYSIRVSSVTNFQHSYAEEDDIIVGDLIKDAKGLSDAEITHAREIALAEPLLRNGLISPAAHATGILVSIQLPGKRLDREPLEVVESVQALREKFQAKYPHITMHLTGSIIYNDAYREASQHDSETLIPLMFLITVVVLWLLLGSFFSVFSSVLVIVFSTLVSMGLVGLLGIPITAATNGAPIIILTLAVADSVHILMTFRLALADRNKREAIVESLRINFQPVFLTSLTTIVGFLGLNFSEIPPLRDLGNIVAMGVAVAFVLSIAFLPALISLLPASPRPATAGSVRAMDRLGEFVVRRYRPLTWTMVALALAVVAFVPRNEVNDMFQEYFDETIDFRVATDFTAENLTGLQRIDYSLKSGEPGGISEPDFLQTVEAFADWYRAQPEVLQVISITDIMKRLNRNAHGDDPAFYHLPARRDLAAQYLLLYELSLPYGLDLNHRLNVDKSATRVTVVLKTLSDNDVLALEGRAQGWLADNAPASLRVHGTGISIMFANISYRNARSLLLGSIVALLSISVVLMIALRSVRFGLISLIPSLIPIAMAYGIWGMFVGRINLMLSGIALITLGIVVDNAVHFLSKYLRARREQGLDAPAAVRYAFNNVGLALWITSVVLIAGFLAMTFSPFYINANMGAMTAITIGLALITDFFLLPPLLMRWDRGPAGA</sequence>
<evidence type="ECO:0000256" key="5">
    <source>
        <dbReference type="ARBA" id="ARBA00023136"/>
    </source>
</evidence>
<gene>
    <name evidence="8" type="ORF">BECKDK2373C_GA0170839_11406</name>
</gene>
<feature type="transmembrane region" description="Helical" evidence="6">
    <location>
        <begin position="723"/>
        <end position="744"/>
    </location>
</feature>
<dbReference type="InterPro" id="IPR004869">
    <property type="entry name" value="MMPL_dom"/>
</dbReference>
<feature type="transmembrane region" description="Helical" evidence="6">
    <location>
        <begin position="276"/>
        <end position="297"/>
    </location>
</feature>
<keyword evidence="5 6" id="KW-0472">Membrane</keyword>
<evidence type="ECO:0000259" key="7">
    <source>
        <dbReference type="PROSITE" id="PS50156"/>
    </source>
</evidence>
<dbReference type="InterPro" id="IPR050545">
    <property type="entry name" value="Mycobact_MmpL"/>
</dbReference>
<evidence type="ECO:0000256" key="3">
    <source>
        <dbReference type="ARBA" id="ARBA00022692"/>
    </source>
</evidence>
<evidence type="ECO:0000256" key="4">
    <source>
        <dbReference type="ARBA" id="ARBA00022989"/>
    </source>
</evidence>
<dbReference type="Gene3D" id="1.20.1640.10">
    <property type="entry name" value="Multidrug efflux transporter AcrB transmembrane domain"/>
    <property type="match status" value="2"/>
</dbReference>
<name>A0A450TFU3_9GAMM</name>
<feature type="transmembrane region" description="Helical" evidence="6">
    <location>
        <begin position="681"/>
        <end position="702"/>
    </location>
</feature>
<feature type="transmembrane region" description="Helical" evidence="6">
    <location>
        <begin position="750"/>
        <end position="774"/>
    </location>
</feature>
<feature type="transmembrane region" description="Helical" evidence="6">
    <location>
        <begin position="655"/>
        <end position="675"/>
    </location>
</feature>
<feature type="transmembrane region" description="Helical" evidence="6">
    <location>
        <begin position="375"/>
        <end position="398"/>
    </location>
</feature>
<dbReference type="PROSITE" id="PS50156">
    <property type="entry name" value="SSD"/>
    <property type="match status" value="1"/>
</dbReference>
<organism evidence="8">
    <name type="scientific">Candidatus Kentrum sp. DK</name>
    <dbReference type="NCBI Taxonomy" id="2126562"/>
    <lineage>
        <taxon>Bacteria</taxon>
        <taxon>Pseudomonadati</taxon>
        <taxon>Pseudomonadota</taxon>
        <taxon>Gammaproteobacteria</taxon>
        <taxon>Candidatus Kentrum</taxon>
    </lineage>
</organism>
<evidence type="ECO:0000313" key="8">
    <source>
        <dbReference type="EMBL" id="VFJ66063.1"/>
    </source>
</evidence>
<keyword evidence="2" id="KW-1003">Cell membrane</keyword>
<dbReference type="InterPro" id="IPR000731">
    <property type="entry name" value="SSD"/>
</dbReference>
<feature type="domain" description="SSD" evidence="7">
    <location>
        <begin position="273"/>
        <end position="397"/>
    </location>
</feature>
<feature type="transmembrane region" description="Helical" evidence="6">
    <location>
        <begin position="629"/>
        <end position="648"/>
    </location>
</feature>
<reference evidence="8" key="1">
    <citation type="submission" date="2019-02" db="EMBL/GenBank/DDBJ databases">
        <authorList>
            <person name="Gruber-Vodicka R. H."/>
            <person name="Seah K. B. B."/>
        </authorList>
    </citation>
    <scope>NUCLEOTIDE SEQUENCE</scope>
    <source>
        <strain evidence="8">BECK_DK161</strain>
    </source>
</reference>
<keyword evidence="3 6" id="KW-0812">Transmembrane</keyword>